<evidence type="ECO:0000256" key="1">
    <source>
        <dbReference type="SAM" id="MobiDB-lite"/>
    </source>
</evidence>
<dbReference type="Proteomes" id="UP000245768">
    <property type="component" value="Unassembled WGS sequence"/>
</dbReference>
<dbReference type="AlphaFoldDB" id="A0A316YGJ6"/>
<keyword evidence="3" id="KW-1185">Reference proteome</keyword>
<organism evidence="2 3">
    <name type="scientific">Acaromyces ingoldii</name>
    <dbReference type="NCBI Taxonomy" id="215250"/>
    <lineage>
        <taxon>Eukaryota</taxon>
        <taxon>Fungi</taxon>
        <taxon>Dikarya</taxon>
        <taxon>Basidiomycota</taxon>
        <taxon>Ustilaginomycotina</taxon>
        <taxon>Exobasidiomycetes</taxon>
        <taxon>Exobasidiales</taxon>
        <taxon>Cryptobasidiaceae</taxon>
        <taxon>Acaromyces</taxon>
    </lineage>
</organism>
<accession>A0A316YGJ6</accession>
<protein>
    <submittedName>
        <fullName evidence="2">Uncharacterized protein</fullName>
    </submittedName>
</protein>
<proteinExistence type="predicted"/>
<evidence type="ECO:0000313" key="2">
    <source>
        <dbReference type="EMBL" id="PWN87728.1"/>
    </source>
</evidence>
<evidence type="ECO:0000313" key="3">
    <source>
        <dbReference type="Proteomes" id="UP000245768"/>
    </source>
</evidence>
<feature type="region of interest" description="Disordered" evidence="1">
    <location>
        <begin position="1"/>
        <end position="98"/>
    </location>
</feature>
<dbReference type="RefSeq" id="XP_025374926.1">
    <property type="nucleotide sequence ID" value="XM_025518262.1"/>
</dbReference>
<name>A0A316YGJ6_9BASI</name>
<feature type="compositionally biased region" description="Polar residues" evidence="1">
    <location>
        <begin position="33"/>
        <end position="43"/>
    </location>
</feature>
<dbReference type="InParanoid" id="A0A316YGJ6"/>
<sequence>MGLPPGIKPGRADRKLQGFPSADPTLLLPEQAGTVSEEPNFSTERLKSRVEPNPINLLPLGRRSTPQSSSNPKKKPDLRTREISQPPNNIFPGLPHPGTSYLTDGIKVEKRAFEKYVRRDGELYKRGLCSSQQEGTAGLGAGQGCWSKTSSRIAMIHEGKREEAESLSNEQLFVLTRDETSDEEPQERDDEHLGVVELFNTKRGKVVFLEHVDIIDRLIAEELEQLIERHLSDLIVSSALAELKAAATRDEITLADNLASLIDTTSNHGKTIFKRHVEETEEIQAKRELIGDVLTDPTSAGTEIFQKRAFFTQSSHVTKLKCLGALCLREDKSDNK</sequence>
<reference evidence="2 3" key="1">
    <citation type="journal article" date="2018" name="Mol. Biol. Evol.">
        <title>Broad Genomic Sampling Reveals a Smut Pathogenic Ancestry of the Fungal Clade Ustilaginomycotina.</title>
        <authorList>
            <person name="Kijpornyongpan T."/>
            <person name="Mondo S.J."/>
            <person name="Barry K."/>
            <person name="Sandor L."/>
            <person name="Lee J."/>
            <person name="Lipzen A."/>
            <person name="Pangilinan J."/>
            <person name="LaButti K."/>
            <person name="Hainaut M."/>
            <person name="Henrissat B."/>
            <person name="Grigoriev I.V."/>
            <person name="Spatafora J.W."/>
            <person name="Aime M.C."/>
        </authorList>
    </citation>
    <scope>NUCLEOTIDE SEQUENCE [LARGE SCALE GENOMIC DNA]</scope>
    <source>
        <strain evidence="2 3">MCA 4198</strain>
    </source>
</reference>
<dbReference type="GeneID" id="37040178"/>
<dbReference type="EMBL" id="KZ819639">
    <property type="protein sequence ID" value="PWN87728.1"/>
    <property type="molecule type" value="Genomic_DNA"/>
</dbReference>
<gene>
    <name evidence="2" type="ORF">FA10DRAFT_175276</name>
</gene>